<proteinExistence type="predicted"/>
<gene>
    <name evidence="1" type="ORF">F5144DRAFT_545281</name>
</gene>
<name>A0ACB7PJH0_9PEZI</name>
<sequence>MNRHQSRWHWIQRHRTSSYTSNPSHNITDHISQLNIGAGKPSASAAKQGGPSKGKLSSNDVVAALDAIGAERFDEEGHPVYYGIVNTKEGKAVKRVAVNIHGVVVKQLPYFCVGSDGNVFDEPPKVPSKDPNPKISGKLYELEKKLYSGKMAAAPIPQAYHKAHHDGPAYEGGHHYDHAGAAYPAYDNVGQYHGYDPNTPYRPSTASSGGSGGAYTTRPSSRDGAAAASGYTSIPRTTAHNQHPGTHHNASASRPSSRDGATGPATHDRNAGAYHNATESRPSSRGSTGQGPPPVPKSGSSGAGPSKPLTGGGPSKPPAAANNPSSAQGTPQPPRRVRLDSSKREIALA</sequence>
<accession>A0ACB7PJH0</accession>
<evidence type="ECO:0000313" key="1">
    <source>
        <dbReference type="EMBL" id="KAH6641208.1"/>
    </source>
</evidence>
<evidence type="ECO:0000313" key="2">
    <source>
        <dbReference type="Proteomes" id="UP000724584"/>
    </source>
</evidence>
<organism evidence="1 2">
    <name type="scientific">Chaetomium tenue</name>
    <dbReference type="NCBI Taxonomy" id="1854479"/>
    <lineage>
        <taxon>Eukaryota</taxon>
        <taxon>Fungi</taxon>
        <taxon>Dikarya</taxon>
        <taxon>Ascomycota</taxon>
        <taxon>Pezizomycotina</taxon>
        <taxon>Sordariomycetes</taxon>
        <taxon>Sordariomycetidae</taxon>
        <taxon>Sordariales</taxon>
        <taxon>Chaetomiaceae</taxon>
        <taxon>Chaetomium</taxon>
    </lineage>
</organism>
<keyword evidence="2" id="KW-1185">Reference proteome</keyword>
<dbReference type="Proteomes" id="UP000724584">
    <property type="component" value="Unassembled WGS sequence"/>
</dbReference>
<comment type="caution">
    <text evidence="1">The sequence shown here is derived from an EMBL/GenBank/DDBJ whole genome shotgun (WGS) entry which is preliminary data.</text>
</comment>
<dbReference type="EMBL" id="JAGIZQ010000002">
    <property type="protein sequence ID" value="KAH6641208.1"/>
    <property type="molecule type" value="Genomic_DNA"/>
</dbReference>
<reference evidence="1 2" key="1">
    <citation type="journal article" date="2021" name="Nat. Commun.">
        <title>Genetic determinants of endophytism in the Arabidopsis root mycobiome.</title>
        <authorList>
            <person name="Mesny F."/>
            <person name="Miyauchi S."/>
            <person name="Thiergart T."/>
            <person name="Pickel B."/>
            <person name="Atanasova L."/>
            <person name="Karlsson M."/>
            <person name="Huettel B."/>
            <person name="Barry K.W."/>
            <person name="Haridas S."/>
            <person name="Chen C."/>
            <person name="Bauer D."/>
            <person name="Andreopoulos W."/>
            <person name="Pangilinan J."/>
            <person name="LaButti K."/>
            <person name="Riley R."/>
            <person name="Lipzen A."/>
            <person name="Clum A."/>
            <person name="Drula E."/>
            <person name="Henrissat B."/>
            <person name="Kohler A."/>
            <person name="Grigoriev I.V."/>
            <person name="Martin F.M."/>
            <person name="Hacquard S."/>
        </authorList>
    </citation>
    <scope>NUCLEOTIDE SEQUENCE [LARGE SCALE GENOMIC DNA]</scope>
    <source>
        <strain evidence="1 2">MPI-SDFR-AT-0079</strain>
    </source>
</reference>
<protein>
    <submittedName>
        <fullName evidence="1">Uncharacterized protein</fullName>
    </submittedName>
</protein>